<organism evidence="2 3">
    <name type="scientific">Pelotomaculum propionicicum</name>
    <dbReference type="NCBI Taxonomy" id="258475"/>
    <lineage>
        <taxon>Bacteria</taxon>
        <taxon>Bacillati</taxon>
        <taxon>Bacillota</taxon>
        <taxon>Clostridia</taxon>
        <taxon>Eubacteriales</taxon>
        <taxon>Desulfotomaculaceae</taxon>
        <taxon>Pelotomaculum</taxon>
    </lineage>
</organism>
<comment type="caution">
    <text evidence="2">The sequence shown here is derived from an EMBL/GenBank/DDBJ whole genome shotgun (WGS) entry which is preliminary data.</text>
</comment>
<protein>
    <recommendedName>
        <fullName evidence="1">DUF6922 domain-containing protein</fullName>
    </recommendedName>
</protein>
<gene>
    <name evidence="2" type="ORF">Pmgp_03381</name>
</gene>
<feature type="domain" description="DUF6922" evidence="1">
    <location>
        <begin position="7"/>
        <end position="56"/>
    </location>
</feature>
<dbReference type="InterPro" id="IPR053830">
    <property type="entry name" value="DUF6922"/>
</dbReference>
<dbReference type="Proteomes" id="UP000297597">
    <property type="component" value="Unassembled WGS sequence"/>
</dbReference>
<evidence type="ECO:0000259" key="1">
    <source>
        <dbReference type="Pfam" id="PF21956"/>
    </source>
</evidence>
<proteinExistence type="predicted"/>
<dbReference type="EMBL" id="QFFZ01000059">
    <property type="protein sequence ID" value="TEB09099.1"/>
    <property type="molecule type" value="Genomic_DNA"/>
</dbReference>
<evidence type="ECO:0000313" key="3">
    <source>
        <dbReference type="Proteomes" id="UP000297597"/>
    </source>
</evidence>
<sequence>MKLPDFLAPLFHNYDFEAIDGQKSYKFVIKTVLTYGDWEQIEWLFECYGARRVGEVFKEDYYGLQTLPASSRKLWEIAFIKRPLSKNGNMQPKYRCRH</sequence>
<dbReference type="AlphaFoldDB" id="A0A4Y7RK39"/>
<reference evidence="2 3" key="1">
    <citation type="journal article" date="2018" name="Environ. Microbiol.">
        <title>Novel energy conservation strategies and behaviour of Pelotomaculum schinkii driving syntrophic propionate catabolism.</title>
        <authorList>
            <person name="Hidalgo-Ahumada C.A.P."/>
            <person name="Nobu M.K."/>
            <person name="Narihiro T."/>
            <person name="Tamaki H."/>
            <person name="Liu W.T."/>
            <person name="Kamagata Y."/>
            <person name="Stams A.J.M."/>
            <person name="Imachi H."/>
            <person name="Sousa D.Z."/>
        </authorList>
    </citation>
    <scope>NUCLEOTIDE SEQUENCE [LARGE SCALE GENOMIC DNA]</scope>
    <source>
        <strain evidence="2 3">MGP</strain>
    </source>
</reference>
<name>A0A4Y7RK39_9FIRM</name>
<dbReference type="Pfam" id="PF21956">
    <property type="entry name" value="DUF6922"/>
    <property type="match status" value="1"/>
</dbReference>
<dbReference type="RefSeq" id="WP_134215483.1">
    <property type="nucleotide sequence ID" value="NZ_QFFZ01000059.1"/>
</dbReference>
<evidence type="ECO:0000313" key="2">
    <source>
        <dbReference type="EMBL" id="TEB09099.1"/>
    </source>
</evidence>
<accession>A0A4Y7RK39</accession>
<dbReference type="OrthoDB" id="1716404at2"/>
<keyword evidence="3" id="KW-1185">Reference proteome</keyword>